<dbReference type="GeneID" id="112464105"/>
<dbReference type="Pfam" id="PF14223">
    <property type="entry name" value="Retrotran_gag_2"/>
    <property type="match status" value="1"/>
</dbReference>
<dbReference type="PANTHER" id="PTHR47481">
    <property type="match status" value="1"/>
</dbReference>
<evidence type="ECO:0000313" key="3">
    <source>
        <dbReference type="RefSeq" id="XP_024886671.1"/>
    </source>
</evidence>
<feature type="compositionally biased region" description="Basic residues" evidence="1">
    <location>
        <begin position="212"/>
        <end position="223"/>
    </location>
</feature>
<dbReference type="AlphaFoldDB" id="A0A6J1R0P3"/>
<accession>A0A6J1R0P3</accession>
<dbReference type="PANTHER" id="PTHR47481:SF31">
    <property type="entry name" value="OS01G0873500 PROTEIN"/>
    <property type="match status" value="1"/>
</dbReference>
<sequence>MTPTHISIEPLNSENYDMRCVQVETYLFKTGHWDYVNGTCEEPMPTGANQSAITEWHKKDKMARSELILTLSKSELKSVKGTNTSHELWQKLKNEHQSRGPARKATLLRKITLMKMNYGGNIRDHITEFFELVDKIEEVGLNINEDLLAIFLLNNLPDLYESFRIAMVTRDELPKPDVLKIKIIEESEARNAKNDNEQNALFVKQLGGNRRGGFKGRGGRKIHNSRDIQASERNGPGGRPLHGGDSNNKKHNEEDFKCHKCMWRTKSLRKTLPSALYWWTCKSGQGGRL</sequence>
<gene>
    <name evidence="3" type="primary">LOC112464105</name>
</gene>
<evidence type="ECO:0000313" key="2">
    <source>
        <dbReference type="Proteomes" id="UP000504618"/>
    </source>
</evidence>
<evidence type="ECO:0000256" key="1">
    <source>
        <dbReference type="SAM" id="MobiDB-lite"/>
    </source>
</evidence>
<proteinExistence type="predicted"/>
<dbReference type="RefSeq" id="XP_024886671.1">
    <property type="nucleotide sequence ID" value="XM_025030903.1"/>
</dbReference>
<name>A0A6J1R0P3_9HYME</name>
<organism evidence="2 3">
    <name type="scientific">Temnothorax curvispinosus</name>
    <dbReference type="NCBI Taxonomy" id="300111"/>
    <lineage>
        <taxon>Eukaryota</taxon>
        <taxon>Metazoa</taxon>
        <taxon>Ecdysozoa</taxon>
        <taxon>Arthropoda</taxon>
        <taxon>Hexapoda</taxon>
        <taxon>Insecta</taxon>
        <taxon>Pterygota</taxon>
        <taxon>Neoptera</taxon>
        <taxon>Endopterygota</taxon>
        <taxon>Hymenoptera</taxon>
        <taxon>Apocrita</taxon>
        <taxon>Aculeata</taxon>
        <taxon>Formicoidea</taxon>
        <taxon>Formicidae</taxon>
        <taxon>Myrmicinae</taxon>
        <taxon>Temnothorax</taxon>
    </lineage>
</organism>
<dbReference type="OrthoDB" id="7682542at2759"/>
<feature type="region of interest" description="Disordered" evidence="1">
    <location>
        <begin position="208"/>
        <end position="252"/>
    </location>
</feature>
<reference evidence="3" key="1">
    <citation type="submission" date="2025-08" db="UniProtKB">
        <authorList>
            <consortium name="RefSeq"/>
        </authorList>
    </citation>
    <scope>IDENTIFICATION</scope>
    <source>
        <tissue evidence="3">Whole body</tissue>
    </source>
</reference>
<keyword evidence="2" id="KW-1185">Reference proteome</keyword>
<dbReference type="Proteomes" id="UP000504618">
    <property type="component" value="Unplaced"/>
</dbReference>
<protein>
    <submittedName>
        <fullName evidence="3">Uncharacterized protein LOC112464105</fullName>
    </submittedName>
</protein>